<dbReference type="Pfam" id="PF13426">
    <property type="entry name" value="PAS_9"/>
    <property type="match status" value="1"/>
</dbReference>
<dbReference type="PANTHER" id="PTHR44757:SF2">
    <property type="entry name" value="BIOFILM ARCHITECTURE MAINTENANCE PROTEIN MBAA"/>
    <property type="match status" value="1"/>
</dbReference>
<gene>
    <name evidence="10" type="ORF">GARC_5084</name>
</gene>
<dbReference type="InterPro" id="IPR029787">
    <property type="entry name" value="Nucleotide_cyclase"/>
</dbReference>
<dbReference type="InterPro" id="IPR013655">
    <property type="entry name" value="PAS_fold_3"/>
</dbReference>
<dbReference type="InterPro" id="IPR003660">
    <property type="entry name" value="HAMP_dom"/>
</dbReference>
<dbReference type="SMART" id="SM00267">
    <property type="entry name" value="GGDEF"/>
    <property type="match status" value="1"/>
</dbReference>
<keyword evidence="11" id="KW-1185">Reference proteome</keyword>
<dbReference type="NCBIfam" id="TIGR00229">
    <property type="entry name" value="sensory_box"/>
    <property type="match status" value="1"/>
</dbReference>
<dbReference type="Proteomes" id="UP000006327">
    <property type="component" value="Unassembled WGS sequence"/>
</dbReference>
<dbReference type="SUPFAM" id="SSF55073">
    <property type="entry name" value="Nucleotide cyclase"/>
    <property type="match status" value="1"/>
</dbReference>
<feature type="domain" description="HAMP" evidence="8">
    <location>
        <begin position="300"/>
        <end position="354"/>
    </location>
</feature>
<dbReference type="CDD" id="cd01949">
    <property type="entry name" value="GGDEF"/>
    <property type="match status" value="1"/>
</dbReference>
<dbReference type="RefSeq" id="WP_007625574.1">
    <property type="nucleotide sequence ID" value="NZ_BAEO01000067.1"/>
</dbReference>
<dbReference type="Pfam" id="PF00990">
    <property type="entry name" value="GGDEF"/>
    <property type="match status" value="1"/>
</dbReference>
<dbReference type="CDD" id="cd01948">
    <property type="entry name" value="EAL"/>
    <property type="match status" value="1"/>
</dbReference>
<name>K6XMZ2_9ALTE</name>
<feature type="domain" description="PAS" evidence="6">
    <location>
        <begin position="485"/>
        <end position="530"/>
    </location>
</feature>
<dbReference type="FunFam" id="3.30.70.270:FF:000001">
    <property type="entry name" value="Diguanylate cyclase domain protein"/>
    <property type="match status" value="1"/>
</dbReference>
<dbReference type="SMART" id="SM00086">
    <property type="entry name" value="PAC"/>
    <property type="match status" value="2"/>
</dbReference>
<evidence type="ECO:0000259" key="9">
    <source>
        <dbReference type="PROSITE" id="PS50887"/>
    </source>
</evidence>
<dbReference type="EC" id="3.1.4.52" evidence="2"/>
<dbReference type="GO" id="GO:0016020">
    <property type="term" value="C:membrane"/>
    <property type="evidence" value="ECO:0007669"/>
    <property type="project" value="InterPro"/>
</dbReference>
<dbReference type="GO" id="GO:0007165">
    <property type="term" value="P:signal transduction"/>
    <property type="evidence" value="ECO:0007669"/>
    <property type="project" value="InterPro"/>
</dbReference>
<evidence type="ECO:0000256" key="5">
    <source>
        <dbReference type="SAM" id="Phobius"/>
    </source>
</evidence>
<evidence type="ECO:0000259" key="6">
    <source>
        <dbReference type="PROSITE" id="PS50112"/>
    </source>
</evidence>
<dbReference type="CDD" id="cd00130">
    <property type="entry name" value="PAS"/>
    <property type="match status" value="1"/>
</dbReference>
<evidence type="ECO:0000256" key="3">
    <source>
        <dbReference type="ARBA" id="ARBA00022636"/>
    </source>
</evidence>
<accession>K6XMZ2</accession>
<dbReference type="SMART" id="SM00052">
    <property type="entry name" value="EAL"/>
    <property type="match status" value="1"/>
</dbReference>
<dbReference type="PROSITE" id="PS50885">
    <property type="entry name" value="HAMP"/>
    <property type="match status" value="1"/>
</dbReference>
<dbReference type="InterPro" id="IPR052155">
    <property type="entry name" value="Biofilm_reg_signaling"/>
</dbReference>
<dbReference type="PROSITE" id="PS50112">
    <property type="entry name" value="PAS"/>
    <property type="match status" value="1"/>
</dbReference>
<keyword evidence="5" id="KW-1133">Transmembrane helix</keyword>
<comment type="cofactor">
    <cofactor evidence="1">
        <name>Mg(2+)</name>
        <dbReference type="ChEBI" id="CHEBI:18420"/>
    </cofactor>
</comment>
<dbReference type="SUPFAM" id="SSF55785">
    <property type="entry name" value="PYP-like sensor domain (PAS domain)"/>
    <property type="match status" value="2"/>
</dbReference>
<dbReference type="FunFam" id="3.20.20.450:FF:000001">
    <property type="entry name" value="Cyclic di-GMP phosphodiesterase yahA"/>
    <property type="match status" value="1"/>
</dbReference>
<evidence type="ECO:0000256" key="2">
    <source>
        <dbReference type="ARBA" id="ARBA00012282"/>
    </source>
</evidence>
<evidence type="ECO:0000256" key="4">
    <source>
        <dbReference type="ARBA" id="ARBA00051114"/>
    </source>
</evidence>
<evidence type="ECO:0000313" key="10">
    <source>
        <dbReference type="EMBL" id="GAC22019.1"/>
    </source>
</evidence>
<dbReference type="EMBL" id="BAEO01000067">
    <property type="protein sequence ID" value="GAC22019.1"/>
    <property type="molecule type" value="Genomic_DNA"/>
</dbReference>
<organism evidence="10 11">
    <name type="scientific">Paraglaciecola arctica BSs20135</name>
    <dbReference type="NCBI Taxonomy" id="493475"/>
    <lineage>
        <taxon>Bacteria</taxon>
        <taxon>Pseudomonadati</taxon>
        <taxon>Pseudomonadota</taxon>
        <taxon>Gammaproteobacteria</taxon>
        <taxon>Alteromonadales</taxon>
        <taxon>Alteromonadaceae</taxon>
        <taxon>Paraglaciecola</taxon>
    </lineage>
</organism>
<evidence type="ECO:0000259" key="7">
    <source>
        <dbReference type="PROSITE" id="PS50883"/>
    </source>
</evidence>
<dbReference type="PROSITE" id="PS50883">
    <property type="entry name" value="EAL"/>
    <property type="match status" value="1"/>
</dbReference>
<dbReference type="Gene3D" id="3.20.20.450">
    <property type="entry name" value="EAL domain"/>
    <property type="match status" value="1"/>
</dbReference>
<keyword evidence="3" id="KW-0973">c-di-GMP</keyword>
<dbReference type="Pfam" id="PF08447">
    <property type="entry name" value="PAS_3"/>
    <property type="match status" value="1"/>
</dbReference>
<dbReference type="InterPro" id="IPR035919">
    <property type="entry name" value="EAL_sf"/>
</dbReference>
<dbReference type="NCBIfam" id="TIGR00254">
    <property type="entry name" value="GGDEF"/>
    <property type="match status" value="1"/>
</dbReference>
<keyword evidence="5" id="KW-0812">Transmembrane</keyword>
<dbReference type="InterPro" id="IPR001610">
    <property type="entry name" value="PAC"/>
</dbReference>
<dbReference type="GO" id="GO:0071732">
    <property type="term" value="P:cellular response to nitric oxide"/>
    <property type="evidence" value="ECO:0007669"/>
    <property type="project" value="UniProtKB-ARBA"/>
</dbReference>
<dbReference type="SMART" id="SM00091">
    <property type="entry name" value="PAS"/>
    <property type="match status" value="2"/>
</dbReference>
<evidence type="ECO:0000259" key="8">
    <source>
        <dbReference type="PROSITE" id="PS50885"/>
    </source>
</evidence>
<feature type="domain" description="EAL" evidence="7">
    <location>
        <begin position="784"/>
        <end position="1038"/>
    </location>
</feature>
<dbReference type="AlphaFoldDB" id="K6XMZ2"/>
<dbReference type="Gene3D" id="6.10.340.10">
    <property type="match status" value="1"/>
</dbReference>
<feature type="transmembrane region" description="Helical" evidence="5">
    <location>
        <begin position="9"/>
        <end position="31"/>
    </location>
</feature>
<protein>
    <recommendedName>
        <fullName evidence="2">cyclic-guanylate-specific phosphodiesterase</fullName>
        <ecNumber evidence="2">3.1.4.52</ecNumber>
    </recommendedName>
</protein>
<dbReference type="Pfam" id="PF00563">
    <property type="entry name" value="EAL"/>
    <property type="match status" value="1"/>
</dbReference>
<dbReference type="InterPro" id="IPR000014">
    <property type="entry name" value="PAS"/>
</dbReference>
<dbReference type="Gene3D" id="3.30.450.20">
    <property type="entry name" value="PAS domain"/>
    <property type="match status" value="2"/>
</dbReference>
<dbReference type="InterPro" id="IPR035965">
    <property type="entry name" value="PAS-like_dom_sf"/>
</dbReference>
<dbReference type="PROSITE" id="PS50887">
    <property type="entry name" value="GGDEF"/>
    <property type="match status" value="1"/>
</dbReference>
<feature type="domain" description="GGDEF" evidence="9">
    <location>
        <begin position="642"/>
        <end position="775"/>
    </location>
</feature>
<comment type="caution">
    <text evidence="10">The sequence shown here is derived from an EMBL/GenBank/DDBJ whole genome shotgun (WGS) entry which is preliminary data.</text>
</comment>
<proteinExistence type="predicted"/>
<dbReference type="InterPro" id="IPR043128">
    <property type="entry name" value="Rev_trsase/Diguanyl_cyclase"/>
</dbReference>
<dbReference type="InterPro" id="IPR001633">
    <property type="entry name" value="EAL_dom"/>
</dbReference>
<dbReference type="InterPro" id="IPR000160">
    <property type="entry name" value="GGDEF_dom"/>
</dbReference>
<keyword evidence="5" id="KW-0472">Membrane</keyword>
<dbReference type="Gene3D" id="3.30.70.270">
    <property type="match status" value="1"/>
</dbReference>
<dbReference type="STRING" id="493475.GARC_5084"/>
<evidence type="ECO:0000256" key="1">
    <source>
        <dbReference type="ARBA" id="ARBA00001946"/>
    </source>
</evidence>
<evidence type="ECO:0000313" key="11">
    <source>
        <dbReference type="Proteomes" id="UP000006327"/>
    </source>
</evidence>
<dbReference type="GO" id="GO:0071111">
    <property type="term" value="F:cyclic-guanylate-specific phosphodiesterase activity"/>
    <property type="evidence" value="ECO:0007669"/>
    <property type="project" value="UniProtKB-EC"/>
</dbReference>
<dbReference type="SUPFAM" id="SSF141868">
    <property type="entry name" value="EAL domain-like"/>
    <property type="match status" value="1"/>
</dbReference>
<dbReference type="PANTHER" id="PTHR44757">
    <property type="entry name" value="DIGUANYLATE CYCLASE DGCP"/>
    <property type="match status" value="1"/>
</dbReference>
<dbReference type="OrthoDB" id="9176779at2"/>
<reference evidence="10 11" key="1">
    <citation type="journal article" date="2017" name="Antonie Van Leeuwenhoek">
        <title>Rhizobium rhizosphaerae sp. nov., a novel species isolated from rice rhizosphere.</title>
        <authorList>
            <person name="Zhao J.J."/>
            <person name="Zhang J."/>
            <person name="Zhang R.J."/>
            <person name="Zhang C.W."/>
            <person name="Yin H.Q."/>
            <person name="Zhang X.X."/>
        </authorList>
    </citation>
    <scope>NUCLEOTIDE SEQUENCE [LARGE SCALE GENOMIC DNA]</scope>
    <source>
        <strain evidence="10 11">BSs20135</strain>
    </source>
</reference>
<comment type="catalytic activity">
    <reaction evidence="4">
        <text>3',3'-c-di-GMP + H2O = 5'-phosphoguanylyl(3'-&gt;5')guanosine + H(+)</text>
        <dbReference type="Rhea" id="RHEA:24902"/>
        <dbReference type="ChEBI" id="CHEBI:15377"/>
        <dbReference type="ChEBI" id="CHEBI:15378"/>
        <dbReference type="ChEBI" id="CHEBI:58754"/>
        <dbReference type="ChEBI" id="CHEBI:58805"/>
        <dbReference type="EC" id="3.1.4.52"/>
    </reaction>
    <physiologicalReaction direction="left-to-right" evidence="4">
        <dbReference type="Rhea" id="RHEA:24903"/>
    </physiologicalReaction>
</comment>
<dbReference type="eggNOG" id="COG5001">
    <property type="taxonomic scope" value="Bacteria"/>
</dbReference>
<sequence length="1041" mass="117714">MFRVISQSIALKVIVLVGTAMTVMFVIQSYVNISSFQKLVHPLIMRDLDNSLLRSKMVFDNIYQQTIEDARIIRSHNALTNYLDYEQIEDLQGLNDELVQLEQFLSSLTASKPRYHEVEIITSKSSVIRLLDGTVVESMIAPSLDFIENAINKEHLVYFEVLPIKAQSELNNVVLLNLDYQFLAGNEFIDGNASKVCIRISNQINHPLAELMASLKSSNINLSVFYQGKLLAGDIAQHEPDSDLWLSKQFNDEKTGLTLTARIKKTDAFLLVDEMQYNIILLAISLLLVVGVSQLVTIKLLIAKPLKKIIHFINERALQNENGLMHYKTDSRDEIGVFAQGLNHMLDQIQNRELLLRNSEERLGMALWGSGEGLWEYRLLNGSIFLDNMSCRILGLSNSEITTDFTVFSRSIHGDDRARVEKYFSDFANHPNELFEVEFRVAKQKSYTWLQLRGKLVDSNDSDINNQTVLGTFRNITENIESEEQIRLYAKAFDSSSSAILILDKRLIVLAANGSFSQITGFTLSDIVGRVPDFIINSDKSTFNISDFTHNIDAYGKWQKELIGIKSDNSHYVQDISINVILDSEKFPSHYVCAFSDITQKKKSEEDLWELANHDILTGLPNRGYFRKTLEKTLNKATRTNESIVLLFIDLDRFKQVNDTLGHETGDELLIKVARILSKVARRNDYAARLGGDEFAIILEGITEKKHIDRIAENLVLKFNSGILVDDKDTGVGISIGISVFPTDTTNSDDLIHFADTAMYYSKIHGTNQYHFFNASMSDHVNRRNLLENELRAALQNGTLSLYFQPQINIGSGEIVCFEALSRWFHPELGTITPDEFIPIAEDAGLIVQLGQQVLINACKQLKVWHNQGFDELRVAVNVSAKQFLLSDVAFDVTNVLQEYNLDAKHIELELTESLIVDDPDKIIGVLNQLKKLGVKLSIDDFGTGYSSLSYLSRFPLDVLKIDKSFINQLTTDKKGIAITQAIIAIAHSLKLEVIAEGVENEEQLEILQRLNCKYVQGYYFSKPISANDTIAFLKNHNIFD</sequence>